<name>A0A8C4NG83_EPTBU</name>
<feature type="signal peptide" evidence="3">
    <location>
        <begin position="1"/>
        <end position="30"/>
    </location>
</feature>
<dbReference type="GO" id="GO:0010008">
    <property type="term" value="C:endosome membrane"/>
    <property type="evidence" value="ECO:0007669"/>
    <property type="project" value="TreeGrafter"/>
</dbReference>
<dbReference type="InterPro" id="IPR031508">
    <property type="entry name" value="TMEM108"/>
</dbReference>
<feature type="chain" id="PRO_5034190295" description="Transmembrane protein" evidence="3">
    <location>
        <begin position="31"/>
        <end position="356"/>
    </location>
</feature>
<dbReference type="AlphaFoldDB" id="A0A8C4NG83"/>
<dbReference type="Pfam" id="PF15759">
    <property type="entry name" value="TMEM108"/>
    <property type="match status" value="1"/>
</dbReference>
<keyword evidence="2" id="KW-1133">Transmembrane helix</keyword>
<dbReference type="Ensembl" id="ENSEBUT00000004192.1">
    <property type="protein sequence ID" value="ENSEBUP00000003799.1"/>
    <property type="gene ID" value="ENSEBUG00000002731.1"/>
</dbReference>
<evidence type="ECO:0000256" key="3">
    <source>
        <dbReference type="SAM" id="SignalP"/>
    </source>
</evidence>
<dbReference type="GO" id="GO:0005769">
    <property type="term" value="C:early endosome"/>
    <property type="evidence" value="ECO:0007669"/>
    <property type="project" value="TreeGrafter"/>
</dbReference>
<keyword evidence="2" id="KW-0472">Membrane</keyword>
<evidence type="ECO:0000256" key="1">
    <source>
        <dbReference type="SAM" id="MobiDB-lite"/>
    </source>
</evidence>
<protein>
    <recommendedName>
        <fullName evidence="6">Transmembrane protein</fullName>
    </recommendedName>
</protein>
<dbReference type="GO" id="GO:0097484">
    <property type="term" value="P:dendrite extension"/>
    <property type="evidence" value="ECO:0007669"/>
    <property type="project" value="TreeGrafter"/>
</dbReference>
<dbReference type="GO" id="GO:0014069">
    <property type="term" value="C:postsynaptic density"/>
    <property type="evidence" value="ECO:0007669"/>
    <property type="project" value="TreeGrafter"/>
</dbReference>
<keyword evidence="3" id="KW-0732">Signal</keyword>
<dbReference type="PANTHER" id="PTHR28673:SF1">
    <property type="entry name" value="TRANSMEMBRANE PROTEIN 108"/>
    <property type="match status" value="1"/>
</dbReference>
<proteinExistence type="predicted"/>
<dbReference type="GO" id="GO:0008090">
    <property type="term" value="P:retrograde axonal transport"/>
    <property type="evidence" value="ECO:0007669"/>
    <property type="project" value="TreeGrafter"/>
</dbReference>
<evidence type="ECO:0000313" key="5">
    <source>
        <dbReference type="Proteomes" id="UP000694388"/>
    </source>
</evidence>
<evidence type="ECO:0000256" key="2">
    <source>
        <dbReference type="SAM" id="Phobius"/>
    </source>
</evidence>
<dbReference type="GO" id="GO:0097106">
    <property type="term" value="P:postsynaptic density organization"/>
    <property type="evidence" value="ECO:0007669"/>
    <property type="project" value="TreeGrafter"/>
</dbReference>
<dbReference type="Proteomes" id="UP000694388">
    <property type="component" value="Unplaced"/>
</dbReference>
<evidence type="ECO:0008006" key="6">
    <source>
        <dbReference type="Google" id="ProtNLM"/>
    </source>
</evidence>
<keyword evidence="2" id="KW-0812">Transmembrane</keyword>
<reference evidence="4" key="2">
    <citation type="submission" date="2025-09" db="UniProtKB">
        <authorList>
            <consortium name="Ensembl"/>
        </authorList>
    </citation>
    <scope>IDENTIFICATION</scope>
</reference>
<dbReference type="GO" id="GO:1904115">
    <property type="term" value="C:axon cytoplasm"/>
    <property type="evidence" value="ECO:0007669"/>
    <property type="project" value="GOC"/>
</dbReference>
<feature type="region of interest" description="Disordered" evidence="1">
    <location>
        <begin position="209"/>
        <end position="238"/>
    </location>
</feature>
<dbReference type="PANTHER" id="PTHR28673">
    <property type="entry name" value="TRANSMEMBRANE PROTEIN 108"/>
    <property type="match status" value="1"/>
</dbReference>
<keyword evidence="5" id="KW-1185">Reference proteome</keyword>
<feature type="transmembrane region" description="Helical" evidence="2">
    <location>
        <begin position="253"/>
        <end position="275"/>
    </location>
</feature>
<accession>A0A8C4NG83</accession>
<reference evidence="4" key="1">
    <citation type="submission" date="2025-08" db="UniProtKB">
        <authorList>
            <consortium name="Ensembl"/>
        </authorList>
    </citation>
    <scope>IDENTIFICATION</scope>
</reference>
<evidence type="ECO:0000313" key="4">
    <source>
        <dbReference type="Ensembl" id="ENSEBUP00000003799.1"/>
    </source>
</evidence>
<sequence>MRQTGGPQCPAVALLLLLAILLLLLENAESSMRLNSSEHSNETIASMTVVPNISKAVDDEIQDRWNNDLRFVPEAFSTVVGDVQLNETFAQPYSEQSETDLAMSITWLEDVVGSSAEDNKDGFTSVPHSHSTLISTSSHDVPEANGTGNHITKIGQLANEIGDMDIYTAANESSSGYATVLSSQPEQTSESSVSELSTAPAQTLLRISGGPSMHSPLNTTASPSMEPHALSKATSHTEGTTSPFRLLLRRVDMAWIVSAATVILALAVLGGVVCVSRRKKEPVPENLSYWNEAITLDYFRHAVQLPQDSGHVPQATVSTIPLDGGMRVDGRGDGLLFVNAFAAGHTFSEEHKSTEL</sequence>
<organism evidence="4 5">
    <name type="scientific">Eptatretus burgeri</name>
    <name type="common">Inshore hagfish</name>
    <dbReference type="NCBI Taxonomy" id="7764"/>
    <lineage>
        <taxon>Eukaryota</taxon>
        <taxon>Metazoa</taxon>
        <taxon>Chordata</taxon>
        <taxon>Craniata</taxon>
        <taxon>Vertebrata</taxon>
        <taxon>Cyclostomata</taxon>
        <taxon>Myxini</taxon>
        <taxon>Myxiniformes</taxon>
        <taxon>Myxinidae</taxon>
        <taxon>Eptatretinae</taxon>
        <taxon>Eptatretus</taxon>
    </lineage>
</organism>